<proteinExistence type="predicted"/>
<dbReference type="EMBL" id="OZ034814">
    <property type="protein sequence ID" value="CAL1359015.1"/>
    <property type="molecule type" value="Genomic_DNA"/>
</dbReference>
<dbReference type="AlphaFoldDB" id="A0AAV2CT61"/>
<accession>A0AAV2CT61</accession>
<reference evidence="1 2" key="1">
    <citation type="submission" date="2024-04" db="EMBL/GenBank/DDBJ databases">
        <authorList>
            <person name="Fracassetti M."/>
        </authorList>
    </citation>
    <scope>NUCLEOTIDE SEQUENCE [LARGE SCALE GENOMIC DNA]</scope>
</reference>
<gene>
    <name evidence="1" type="ORF">LTRI10_LOCUS6533</name>
</gene>
<dbReference type="Proteomes" id="UP001497516">
    <property type="component" value="Chromosome 10"/>
</dbReference>
<evidence type="ECO:0000313" key="2">
    <source>
        <dbReference type="Proteomes" id="UP001497516"/>
    </source>
</evidence>
<name>A0AAV2CT61_9ROSI</name>
<protein>
    <submittedName>
        <fullName evidence="1">Uncharacterized protein</fullName>
    </submittedName>
</protein>
<keyword evidence="2" id="KW-1185">Reference proteome</keyword>
<sequence length="110" mass="12153">MSNSTFHKLLELLTPSFTSCLPPSVLPDVALAAALCRLAHGTPYATVARWFGLDSPEAARLAFFVVGQAVCENMSMFVEFWKEAERTQMGFLVGAEVQTRFRKKIGAKQI</sequence>
<evidence type="ECO:0000313" key="1">
    <source>
        <dbReference type="EMBL" id="CAL1359015.1"/>
    </source>
</evidence>
<organism evidence="1 2">
    <name type="scientific">Linum trigynum</name>
    <dbReference type="NCBI Taxonomy" id="586398"/>
    <lineage>
        <taxon>Eukaryota</taxon>
        <taxon>Viridiplantae</taxon>
        <taxon>Streptophyta</taxon>
        <taxon>Embryophyta</taxon>
        <taxon>Tracheophyta</taxon>
        <taxon>Spermatophyta</taxon>
        <taxon>Magnoliopsida</taxon>
        <taxon>eudicotyledons</taxon>
        <taxon>Gunneridae</taxon>
        <taxon>Pentapetalae</taxon>
        <taxon>rosids</taxon>
        <taxon>fabids</taxon>
        <taxon>Malpighiales</taxon>
        <taxon>Linaceae</taxon>
        <taxon>Linum</taxon>
    </lineage>
</organism>